<dbReference type="Pfam" id="PF09077">
    <property type="entry name" value="Phage-MuB_C"/>
    <property type="match status" value="1"/>
</dbReference>
<gene>
    <name evidence="3" type="ORF">CSC3H3_15180</name>
</gene>
<dbReference type="InterPro" id="IPR036733">
    <property type="entry name" value="B_transposit_C_sf"/>
</dbReference>
<dbReference type="InterPro" id="IPR027417">
    <property type="entry name" value="P-loop_NTPase"/>
</dbReference>
<evidence type="ECO:0000259" key="2">
    <source>
        <dbReference type="Pfam" id="PF13401"/>
    </source>
</evidence>
<proteinExistence type="predicted"/>
<protein>
    <recommendedName>
        <fullName evidence="5">DNA transposition protein</fullName>
    </recommendedName>
</protein>
<dbReference type="InterPro" id="IPR049945">
    <property type="entry name" value="AAA_22"/>
</dbReference>
<reference evidence="3 4" key="1">
    <citation type="submission" date="2017-10" db="EMBL/GenBank/DDBJ databases">
        <title>Biodiversity and function of Thalassospira species in the particle-attached aromatic-hydrocarbon-degrading consortia from the surface seawater of the China South Sea.</title>
        <authorList>
            <person name="Dong C."/>
            <person name="Liu R."/>
            <person name="Shao Z."/>
        </authorList>
    </citation>
    <scope>NUCLEOTIDE SEQUENCE [LARGE SCALE GENOMIC DNA]</scope>
    <source>
        <strain evidence="3 4">CSC3H3</strain>
    </source>
</reference>
<dbReference type="SUPFAM" id="SSF52540">
    <property type="entry name" value="P-loop containing nucleoside triphosphate hydrolases"/>
    <property type="match status" value="1"/>
</dbReference>
<dbReference type="Gene3D" id="1.10.1180.10">
    <property type="entry name" value="B transposition protein, C-terminal domain"/>
    <property type="match status" value="1"/>
</dbReference>
<dbReference type="PANTHER" id="PTHR35894">
    <property type="entry name" value="GENERAL SECRETION PATHWAY PROTEIN A-RELATED"/>
    <property type="match status" value="1"/>
</dbReference>
<dbReference type="SUPFAM" id="SSF47681">
    <property type="entry name" value="C-terminal domain of B transposition protein"/>
    <property type="match status" value="1"/>
</dbReference>
<name>A0ABN5FGQ0_9PROT</name>
<feature type="domain" description="ORC1/DEAH AAA+ ATPase" evidence="2">
    <location>
        <begin position="112"/>
        <end position="226"/>
    </location>
</feature>
<dbReference type="InterPro" id="IPR009084">
    <property type="entry name" value="B_transpositn_C"/>
</dbReference>
<dbReference type="Gene3D" id="3.40.50.300">
    <property type="entry name" value="P-loop containing nucleotide triphosphate hydrolases"/>
    <property type="match status" value="1"/>
</dbReference>
<dbReference type="PANTHER" id="PTHR35894:SF5">
    <property type="entry name" value="MU-LIKE PROPHAGE FLUMU DNA TRANSPOSITION PROTEIN B"/>
    <property type="match status" value="1"/>
</dbReference>
<dbReference type="Proteomes" id="UP000233458">
    <property type="component" value="Chromosome"/>
</dbReference>
<evidence type="ECO:0008006" key="5">
    <source>
        <dbReference type="Google" id="ProtNLM"/>
    </source>
</evidence>
<dbReference type="InterPro" id="IPR052026">
    <property type="entry name" value="ExeA_AAA_ATPase_DNA-bind"/>
</dbReference>
<organism evidence="3 4">
    <name type="scientific">Thalassospira marina</name>
    <dbReference type="NCBI Taxonomy" id="2048283"/>
    <lineage>
        <taxon>Bacteria</taxon>
        <taxon>Pseudomonadati</taxon>
        <taxon>Pseudomonadota</taxon>
        <taxon>Alphaproteobacteria</taxon>
        <taxon>Rhodospirillales</taxon>
        <taxon>Thalassospiraceae</taxon>
        <taxon>Thalassospira</taxon>
    </lineage>
</organism>
<dbReference type="Gene3D" id="1.10.260.40">
    <property type="entry name" value="lambda repressor-like DNA-binding domains"/>
    <property type="match status" value="1"/>
</dbReference>
<evidence type="ECO:0000259" key="1">
    <source>
        <dbReference type="Pfam" id="PF09077"/>
    </source>
</evidence>
<accession>A0ABN5FGQ0</accession>
<sequence>MNTSAGTDQTFSDAEIEEIRASCQAVMEAEGYSQADVSRLAGIKYGTFTGWFKGTYAGNNSRVAGEVQIWLSSLGEKKEAATRTPRLPDYIETPSTREFIDALRFGHILPEIVIIAGGAGISKTTACEHYARTNRNVWLATMDPSSKGTHGLLVELAEVMDVTEKHAARLAKAICRRVEGTKGLIIIDEAQHLTTEALDQVRSIYDRAHGTVGVALVGNEQVYARLEGNGRKAGFAQLFSRVGVRITQSQPRAEDMCALVKAWGITDKEEIRVLKAIARKPGALRGMMKTLQLATMLAVGAGVPRTIEHIKMAYDKHSSSFVSSGS</sequence>
<dbReference type="EMBL" id="CP024199">
    <property type="protein sequence ID" value="AUG53907.1"/>
    <property type="molecule type" value="Genomic_DNA"/>
</dbReference>
<dbReference type="RefSeq" id="WP_101285373.1">
    <property type="nucleotide sequence ID" value="NZ_CP024199.1"/>
</dbReference>
<evidence type="ECO:0000313" key="4">
    <source>
        <dbReference type="Proteomes" id="UP000233458"/>
    </source>
</evidence>
<feature type="domain" description="B transposition protein C-terminal" evidence="1">
    <location>
        <begin position="240"/>
        <end position="314"/>
    </location>
</feature>
<dbReference type="Pfam" id="PF13401">
    <property type="entry name" value="AAA_22"/>
    <property type="match status" value="1"/>
</dbReference>
<dbReference type="InterPro" id="IPR010982">
    <property type="entry name" value="Lambda_DNA-bd_dom_sf"/>
</dbReference>
<evidence type="ECO:0000313" key="3">
    <source>
        <dbReference type="EMBL" id="AUG53907.1"/>
    </source>
</evidence>
<keyword evidence="4" id="KW-1185">Reference proteome</keyword>